<dbReference type="AlphaFoldDB" id="A0A1Y2FSM0"/>
<name>A0A1Y2FSM0_PROLT</name>
<comment type="similarity">
    <text evidence="3">Belongs to the peptidase M28 family.</text>
</comment>
<dbReference type="RefSeq" id="XP_040727368.1">
    <property type="nucleotide sequence ID" value="XM_040870941.1"/>
</dbReference>
<dbReference type="SUPFAM" id="SSF53187">
    <property type="entry name" value="Zn-dependent exopeptidases"/>
    <property type="match status" value="1"/>
</dbReference>
<dbReference type="GeneID" id="63787540"/>
<keyword evidence="2" id="KW-0012">Acyltransferase</keyword>
<evidence type="ECO:0000313" key="6">
    <source>
        <dbReference type="Proteomes" id="UP000193685"/>
    </source>
</evidence>
<dbReference type="PANTHER" id="PTHR12283:SF6">
    <property type="entry name" value="GLUTAMINYL-PEPTIDE CYCLOTRANSFERASE-RELATED"/>
    <property type="match status" value="1"/>
</dbReference>
<protein>
    <recommendedName>
        <fullName evidence="3">Peptide hydrolase</fullName>
        <ecNumber evidence="3">3.4.-.-</ecNumber>
    </recommendedName>
</protein>
<feature type="chain" id="PRO_5011816052" description="Peptide hydrolase" evidence="3">
    <location>
        <begin position="18"/>
        <end position="379"/>
    </location>
</feature>
<dbReference type="EMBL" id="MCFI01000003">
    <property type="protein sequence ID" value="ORY86186.1"/>
    <property type="molecule type" value="Genomic_DNA"/>
</dbReference>
<dbReference type="Proteomes" id="UP000193685">
    <property type="component" value="Unassembled WGS sequence"/>
</dbReference>
<dbReference type="GO" id="GO:0008270">
    <property type="term" value="F:zinc ion binding"/>
    <property type="evidence" value="ECO:0007669"/>
    <property type="project" value="TreeGrafter"/>
</dbReference>
<dbReference type="InterPro" id="IPR037457">
    <property type="entry name" value="M28_QC"/>
</dbReference>
<evidence type="ECO:0000313" key="5">
    <source>
        <dbReference type="EMBL" id="ORY86186.1"/>
    </source>
</evidence>
<evidence type="ECO:0000256" key="2">
    <source>
        <dbReference type="ARBA" id="ARBA00023315"/>
    </source>
</evidence>
<comment type="caution">
    <text evidence="5">The sequence shown here is derived from an EMBL/GenBank/DDBJ whole genome shotgun (WGS) entry which is preliminary data.</text>
</comment>
<dbReference type="InterPro" id="IPR007484">
    <property type="entry name" value="Peptidase_M28"/>
</dbReference>
<keyword evidence="3" id="KW-0479">Metal-binding</keyword>
<sequence length="379" mass="42888">MHMLGIIWLAVLQTAFSYLPYERGPLEQFHNALPPKSLLDKDTGMLLKPLLRPRVSGTEGASEALEFLKSFLTHNLTNWKVEEDRFVDKTPLGDVEFVNLIATLDPPGSTPENVGHLVLAAHYDSKRLPAGFIGAIDSAAPCAMLLYIAQMLSENAPNFWESHTYDGSKVVSDWERTAGRDAHQKGVQLIFFDGEEAVHDWTDTDSIYGARHLAKEWETEHLRPQPTSSRHTKLQTIDLFVLLDLLGAKDTTIPSYFPTTHWAIKHLARIEHELRSSQSQSQFPGAFAKQSADPIFDARRQMFGAAGTIGDDHMPFWKKGVEILHIIPVPFPHVWHTMEDNGDNLDQDSVRDLATIFSIFTAEWMEFSRDRNFYPAPER</sequence>
<dbReference type="OMA" id="THWAYQK"/>
<feature type="domain" description="Peptidase M28" evidence="4">
    <location>
        <begin position="99"/>
        <end position="357"/>
    </location>
</feature>
<accession>A0A1Y2FSM0</accession>
<feature type="signal peptide" evidence="3">
    <location>
        <begin position="1"/>
        <end position="17"/>
    </location>
</feature>
<keyword evidence="3" id="KW-0862">Zinc</keyword>
<keyword evidence="6" id="KW-1185">Reference proteome</keyword>
<evidence type="ECO:0000256" key="1">
    <source>
        <dbReference type="ARBA" id="ARBA00022679"/>
    </source>
</evidence>
<dbReference type="GO" id="GO:0006508">
    <property type="term" value="P:proteolysis"/>
    <property type="evidence" value="ECO:0007669"/>
    <property type="project" value="UniProtKB-KW"/>
</dbReference>
<evidence type="ECO:0000259" key="4">
    <source>
        <dbReference type="Pfam" id="PF04389"/>
    </source>
</evidence>
<keyword evidence="3" id="KW-0378">Hydrolase</keyword>
<dbReference type="PANTHER" id="PTHR12283">
    <property type="entry name" value="GLUTAMINYL-PEPTIDE CYCLOTRANSFERASE"/>
    <property type="match status" value="1"/>
</dbReference>
<dbReference type="STRING" id="56484.A0A1Y2FSM0"/>
<proteinExistence type="inferred from homology"/>
<dbReference type="OrthoDB" id="3907302at2759"/>
<dbReference type="GO" id="GO:0016603">
    <property type="term" value="F:glutaminyl-peptide cyclotransferase activity"/>
    <property type="evidence" value="ECO:0007669"/>
    <property type="project" value="InterPro"/>
</dbReference>
<reference evidence="5 6" key="1">
    <citation type="submission" date="2016-07" db="EMBL/GenBank/DDBJ databases">
        <title>Pervasive Adenine N6-methylation of Active Genes in Fungi.</title>
        <authorList>
            <consortium name="DOE Joint Genome Institute"/>
            <person name="Mondo S.J."/>
            <person name="Dannebaum R.O."/>
            <person name="Kuo R.C."/>
            <person name="Labutti K."/>
            <person name="Haridas S."/>
            <person name="Kuo A."/>
            <person name="Salamov A."/>
            <person name="Ahrendt S.R."/>
            <person name="Lipzen A."/>
            <person name="Sullivan W."/>
            <person name="Andreopoulos W.B."/>
            <person name="Clum A."/>
            <person name="Lindquist E."/>
            <person name="Daum C."/>
            <person name="Ramamoorthy G.K."/>
            <person name="Gryganskyi A."/>
            <person name="Culley D."/>
            <person name="Magnuson J.K."/>
            <person name="James T.Y."/>
            <person name="O'Malley M.A."/>
            <person name="Stajich J.E."/>
            <person name="Spatafora J.W."/>
            <person name="Visel A."/>
            <person name="Grigoriev I.V."/>
        </authorList>
    </citation>
    <scope>NUCLEOTIDE SEQUENCE [LARGE SCALE GENOMIC DNA]</scope>
    <source>
        <strain evidence="5 6">12-1054</strain>
    </source>
</reference>
<dbReference type="CDD" id="cd03880">
    <property type="entry name" value="M28_QC_like"/>
    <property type="match status" value="1"/>
</dbReference>
<keyword evidence="3" id="KW-0732">Signal</keyword>
<keyword evidence="3" id="KW-0645">Protease</keyword>
<dbReference type="EC" id="3.4.-.-" evidence="3"/>
<dbReference type="Gene3D" id="3.40.630.10">
    <property type="entry name" value="Zn peptidases"/>
    <property type="match status" value="1"/>
</dbReference>
<gene>
    <name evidence="5" type="ORF">BCR37DRAFT_390986</name>
</gene>
<organism evidence="5 6">
    <name type="scientific">Protomyces lactucae-debilis</name>
    <dbReference type="NCBI Taxonomy" id="2754530"/>
    <lineage>
        <taxon>Eukaryota</taxon>
        <taxon>Fungi</taxon>
        <taxon>Dikarya</taxon>
        <taxon>Ascomycota</taxon>
        <taxon>Taphrinomycotina</taxon>
        <taxon>Taphrinomycetes</taxon>
        <taxon>Taphrinales</taxon>
        <taxon>Protomycetaceae</taxon>
        <taxon>Protomyces</taxon>
    </lineage>
</organism>
<evidence type="ECO:0000256" key="3">
    <source>
        <dbReference type="RuleBase" id="RU361240"/>
    </source>
</evidence>
<dbReference type="GO" id="GO:0008233">
    <property type="term" value="F:peptidase activity"/>
    <property type="evidence" value="ECO:0007669"/>
    <property type="project" value="UniProtKB-KW"/>
</dbReference>
<dbReference type="InterPro" id="IPR040234">
    <property type="entry name" value="QC/QCL"/>
</dbReference>
<keyword evidence="1" id="KW-0808">Transferase</keyword>
<dbReference type="Pfam" id="PF04389">
    <property type="entry name" value="Peptidase_M28"/>
    <property type="match status" value="1"/>
</dbReference>